<dbReference type="Proteomes" id="UP000235145">
    <property type="component" value="Unassembled WGS sequence"/>
</dbReference>
<dbReference type="AlphaFoldDB" id="A0A9R1WU04"/>
<dbReference type="InterPro" id="IPR026960">
    <property type="entry name" value="RVT-Znf"/>
</dbReference>
<keyword evidence="3" id="KW-1185">Reference proteome</keyword>
<evidence type="ECO:0000313" key="3">
    <source>
        <dbReference type="Proteomes" id="UP000235145"/>
    </source>
</evidence>
<evidence type="ECO:0000313" key="2">
    <source>
        <dbReference type="EMBL" id="KAJ0228233.1"/>
    </source>
</evidence>
<dbReference type="EMBL" id="NBSK02000001">
    <property type="protein sequence ID" value="KAJ0228233.1"/>
    <property type="molecule type" value="Genomic_DNA"/>
</dbReference>
<gene>
    <name evidence="2" type="ORF">LSAT_V11C100039910</name>
</gene>
<reference evidence="2 3" key="1">
    <citation type="journal article" date="2017" name="Nat. Commun.">
        <title>Genome assembly with in vitro proximity ligation data and whole-genome triplication in lettuce.</title>
        <authorList>
            <person name="Reyes-Chin-Wo S."/>
            <person name="Wang Z."/>
            <person name="Yang X."/>
            <person name="Kozik A."/>
            <person name="Arikit S."/>
            <person name="Song C."/>
            <person name="Xia L."/>
            <person name="Froenicke L."/>
            <person name="Lavelle D.O."/>
            <person name="Truco M.J."/>
            <person name="Xia R."/>
            <person name="Zhu S."/>
            <person name="Xu C."/>
            <person name="Xu H."/>
            <person name="Xu X."/>
            <person name="Cox K."/>
            <person name="Korf I."/>
            <person name="Meyers B.C."/>
            <person name="Michelmore R.W."/>
        </authorList>
    </citation>
    <scope>NUCLEOTIDE SEQUENCE [LARGE SCALE GENOMIC DNA]</scope>
    <source>
        <strain evidence="3">cv. Salinas</strain>
        <tissue evidence="2">Seedlings</tissue>
    </source>
</reference>
<evidence type="ECO:0000259" key="1">
    <source>
        <dbReference type="Pfam" id="PF13966"/>
    </source>
</evidence>
<name>A0A9R1WU04_LACSA</name>
<sequence>MLTQEVLLSKIIGDVVLRKEGSIHTNLPTIWSNVVPGKINIFIWRVRLGKLSTRLNLAQRGVNIPNTFCPLCNAFEENEVHIFKKCSKTLEIHGHIHTWWNDFPTSTDSLEDLLGKRYCKSGKNDVIFNTNTKVKSSLALAYDVKALAFLWIRNRAKWGRNLIWNFWVENPLYCTT</sequence>
<protein>
    <recommendedName>
        <fullName evidence="1">Reverse transcriptase zinc-binding domain-containing protein</fullName>
    </recommendedName>
</protein>
<accession>A0A9R1WU04</accession>
<comment type="caution">
    <text evidence="2">The sequence shown here is derived from an EMBL/GenBank/DDBJ whole genome shotgun (WGS) entry which is preliminary data.</text>
</comment>
<proteinExistence type="predicted"/>
<feature type="domain" description="Reverse transcriptase zinc-binding" evidence="1">
    <location>
        <begin position="24"/>
        <end position="91"/>
    </location>
</feature>
<dbReference type="Pfam" id="PF13966">
    <property type="entry name" value="zf-RVT"/>
    <property type="match status" value="1"/>
</dbReference>
<organism evidence="2 3">
    <name type="scientific">Lactuca sativa</name>
    <name type="common">Garden lettuce</name>
    <dbReference type="NCBI Taxonomy" id="4236"/>
    <lineage>
        <taxon>Eukaryota</taxon>
        <taxon>Viridiplantae</taxon>
        <taxon>Streptophyta</taxon>
        <taxon>Embryophyta</taxon>
        <taxon>Tracheophyta</taxon>
        <taxon>Spermatophyta</taxon>
        <taxon>Magnoliopsida</taxon>
        <taxon>eudicotyledons</taxon>
        <taxon>Gunneridae</taxon>
        <taxon>Pentapetalae</taxon>
        <taxon>asterids</taxon>
        <taxon>campanulids</taxon>
        <taxon>Asterales</taxon>
        <taxon>Asteraceae</taxon>
        <taxon>Cichorioideae</taxon>
        <taxon>Cichorieae</taxon>
        <taxon>Lactucinae</taxon>
        <taxon>Lactuca</taxon>
    </lineage>
</organism>